<keyword evidence="1" id="KW-0238">DNA-binding</keyword>
<dbReference type="InterPro" id="IPR004875">
    <property type="entry name" value="DDE_SF_endonuclease_dom"/>
</dbReference>
<dbReference type="GO" id="GO:0003677">
    <property type="term" value="F:DNA binding"/>
    <property type="evidence" value="ECO:0007669"/>
    <property type="project" value="UniProtKB-KW"/>
</dbReference>
<name>A0AAD5Q4R4_PYTIN</name>
<dbReference type="PANTHER" id="PTHR19303">
    <property type="entry name" value="TRANSPOSON"/>
    <property type="match status" value="1"/>
</dbReference>
<sequence>MGKPRGRYTQQELRDALKRVRRGETHALVAATSPVSLRALFKKEKQLRETGALETKRRGTKPAIPDSIEQDIVEWIAAMQRAGLPPTRQEIICRANEIKRRIEAKTTRSSDSAKPLTSGWFKRFRGRHPELADRRAQAIARVRNQVDAAVVETLFGTLVKLAVEHKIGPSRAFNMDETSFSPDGSTKSVVAMRGSPNVWTKEMKASFHLTVVAAVSAAGFAVAPELIVPGKRILKTDLSALYIPNACLTGAPKGFSNQDVFKQRLRHFQRELIRNNIEFPVILVLDNSSTHITPEAVDVCIDMGIFLVALPANSTHLFQPLDVAVFRSFKGEIRQALERLLVTTDAYTITKRDAIEIACDAYKKTVIDCPTNAINGFATTGVFPPNLVQLKKRLQLSSSGGVRGDRGTAAWLKRKQSEVRDEVLTLPPDTGAGSKKAVLSIAAGLSMPSTATAEAIFRGPEDADFLMANDISGVRPGSQAETC</sequence>
<keyword evidence="4" id="KW-1185">Reference proteome</keyword>
<dbReference type="InterPro" id="IPR036397">
    <property type="entry name" value="RNaseH_sf"/>
</dbReference>
<dbReference type="Pfam" id="PF03184">
    <property type="entry name" value="DDE_1"/>
    <property type="match status" value="1"/>
</dbReference>
<accession>A0AAD5Q4R4</accession>
<gene>
    <name evidence="3" type="ORF">P43SY_007603</name>
</gene>
<dbReference type="PROSITE" id="PS51253">
    <property type="entry name" value="HTH_CENPB"/>
    <property type="match status" value="1"/>
</dbReference>
<dbReference type="Proteomes" id="UP001209570">
    <property type="component" value="Unassembled WGS sequence"/>
</dbReference>
<dbReference type="SMART" id="SM00674">
    <property type="entry name" value="CENPB"/>
    <property type="match status" value="1"/>
</dbReference>
<feature type="domain" description="HTH CENPB-type" evidence="2">
    <location>
        <begin position="56"/>
        <end position="134"/>
    </location>
</feature>
<dbReference type="Gene3D" id="1.10.10.60">
    <property type="entry name" value="Homeodomain-like"/>
    <property type="match status" value="1"/>
</dbReference>
<proteinExistence type="predicted"/>
<dbReference type="AlphaFoldDB" id="A0AAD5Q4R4"/>
<dbReference type="Pfam" id="PF03221">
    <property type="entry name" value="HTH_Tnp_Tc5"/>
    <property type="match status" value="1"/>
</dbReference>
<dbReference type="GO" id="GO:0005634">
    <property type="term" value="C:nucleus"/>
    <property type="evidence" value="ECO:0007669"/>
    <property type="project" value="TreeGrafter"/>
</dbReference>
<comment type="caution">
    <text evidence="3">The sequence shown here is derived from an EMBL/GenBank/DDBJ whole genome shotgun (WGS) entry which is preliminary data.</text>
</comment>
<reference evidence="3" key="1">
    <citation type="submission" date="2021-12" db="EMBL/GenBank/DDBJ databases">
        <title>Prjna785345.</title>
        <authorList>
            <person name="Rujirawat T."/>
            <person name="Krajaejun T."/>
        </authorList>
    </citation>
    <scope>NUCLEOTIDE SEQUENCE</scope>
    <source>
        <strain evidence="3">Pi057C3</strain>
    </source>
</reference>
<dbReference type="EMBL" id="JAKCXM010000470">
    <property type="protein sequence ID" value="KAJ0393703.1"/>
    <property type="molecule type" value="Genomic_DNA"/>
</dbReference>
<dbReference type="PANTHER" id="PTHR19303:SF57">
    <property type="entry name" value="HTH CENPB-TYPE DOMAIN-CONTAINING PROTEIN"/>
    <property type="match status" value="1"/>
</dbReference>
<protein>
    <recommendedName>
        <fullName evidence="2">HTH CENPB-type domain-containing protein</fullName>
    </recommendedName>
</protein>
<evidence type="ECO:0000313" key="4">
    <source>
        <dbReference type="Proteomes" id="UP001209570"/>
    </source>
</evidence>
<organism evidence="3 4">
    <name type="scientific">Pythium insidiosum</name>
    <name type="common">Pythiosis disease agent</name>
    <dbReference type="NCBI Taxonomy" id="114742"/>
    <lineage>
        <taxon>Eukaryota</taxon>
        <taxon>Sar</taxon>
        <taxon>Stramenopiles</taxon>
        <taxon>Oomycota</taxon>
        <taxon>Peronosporomycetes</taxon>
        <taxon>Pythiales</taxon>
        <taxon>Pythiaceae</taxon>
        <taxon>Pythium</taxon>
    </lineage>
</organism>
<dbReference type="InterPro" id="IPR050863">
    <property type="entry name" value="CenT-Element_Derived"/>
</dbReference>
<evidence type="ECO:0000256" key="1">
    <source>
        <dbReference type="ARBA" id="ARBA00023125"/>
    </source>
</evidence>
<dbReference type="InterPro" id="IPR006600">
    <property type="entry name" value="HTH_CenpB_DNA-bd_dom"/>
</dbReference>
<dbReference type="Gene3D" id="3.30.420.10">
    <property type="entry name" value="Ribonuclease H-like superfamily/Ribonuclease H"/>
    <property type="match status" value="1"/>
</dbReference>
<evidence type="ECO:0000313" key="3">
    <source>
        <dbReference type="EMBL" id="KAJ0393703.1"/>
    </source>
</evidence>
<evidence type="ECO:0000259" key="2">
    <source>
        <dbReference type="PROSITE" id="PS51253"/>
    </source>
</evidence>